<dbReference type="InterPro" id="IPR036397">
    <property type="entry name" value="RNaseH_sf"/>
</dbReference>
<organism evidence="1 2">
    <name type="scientific">Lagenidium giganteum</name>
    <dbReference type="NCBI Taxonomy" id="4803"/>
    <lineage>
        <taxon>Eukaryota</taxon>
        <taxon>Sar</taxon>
        <taxon>Stramenopiles</taxon>
        <taxon>Oomycota</taxon>
        <taxon>Peronosporomycetes</taxon>
        <taxon>Pythiales</taxon>
        <taxon>Pythiaceae</taxon>
    </lineage>
</organism>
<dbReference type="Gene3D" id="3.30.420.10">
    <property type="entry name" value="Ribonuclease H-like superfamily/Ribonuclease H"/>
    <property type="match status" value="1"/>
</dbReference>
<keyword evidence="2" id="KW-1185">Reference proteome</keyword>
<dbReference type="EMBL" id="DAKRPA010000203">
    <property type="protein sequence ID" value="DAZ95463.1"/>
    <property type="molecule type" value="Genomic_DNA"/>
</dbReference>
<gene>
    <name evidence="1" type="ORF">N0F65_002148</name>
</gene>
<comment type="caution">
    <text evidence="1">The sequence shown here is derived from an EMBL/GenBank/DDBJ whole genome shotgun (WGS) entry which is preliminary data.</text>
</comment>
<reference evidence="1" key="2">
    <citation type="journal article" date="2023" name="Microbiol Resour">
        <title>Decontamination and Annotation of the Draft Genome Sequence of the Oomycete Lagenidium giganteum ARSEF 373.</title>
        <authorList>
            <person name="Morgan W.R."/>
            <person name="Tartar A."/>
        </authorList>
    </citation>
    <scope>NUCLEOTIDE SEQUENCE</scope>
    <source>
        <strain evidence="1">ARSEF 373</strain>
    </source>
</reference>
<reference evidence="1" key="1">
    <citation type="submission" date="2022-11" db="EMBL/GenBank/DDBJ databases">
        <authorList>
            <person name="Morgan W.R."/>
            <person name="Tartar A."/>
        </authorList>
    </citation>
    <scope>NUCLEOTIDE SEQUENCE</scope>
    <source>
        <strain evidence="1">ARSEF 373</strain>
    </source>
</reference>
<evidence type="ECO:0000313" key="2">
    <source>
        <dbReference type="Proteomes" id="UP001146120"/>
    </source>
</evidence>
<evidence type="ECO:0000313" key="1">
    <source>
        <dbReference type="EMBL" id="DAZ95463.1"/>
    </source>
</evidence>
<sequence length="102" mass="11697">MFNLNGPDGLQYHWHDVRKEKQSLFSRQQGGGDVISAAEKIAVGYTKILQDYLFPFAHQYHGESFAFQQDGASYHQAHYTKDFLARHNVTLVDWPAKSPDLN</sequence>
<dbReference type="AlphaFoldDB" id="A0AAV2YNV6"/>
<protein>
    <recommendedName>
        <fullName evidence="3">Tc1-like transposase DDE domain-containing protein</fullName>
    </recommendedName>
</protein>
<evidence type="ECO:0008006" key="3">
    <source>
        <dbReference type="Google" id="ProtNLM"/>
    </source>
</evidence>
<accession>A0AAV2YNV6</accession>
<dbReference type="GO" id="GO:0003676">
    <property type="term" value="F:nucleic acid binding"/>
    <property type="evidence" value="ECO:0007669"/>
    <property type="project" value="InterPro"/>
</dbReference>
<name>A0AAV2YNV6_9STRA</name>
<dbReference type="Proteomes" id="UP001146120">
    <property type="component" value="Unassembled WGS sequence"/>
</dbReference>
<proteinExistence type="predicted"/>